<gene>
    <name evidence="2" type="ORF">GCM10009775_26560</name>
</gene>
<dbReference type="EMBL" id="BAAAOF010000005">
    <property type="protein sequence ID" value="GAA1933262.1"/>
    <property type="molecule type" value="Genomic_DNA"/>
</dbReference>
<dbReference type="InterPro" id="IPR016181">
    <property type="entry name" value="Acyl_CoA_acyltransferase"/>
</dbReference>
<reference evidence="3" key="1">
    <citation type="journal article" date="2019" name="Int. J. Syst. Evol. Microbiol.">
        <title>The Global Catalogue of Microorganisms (GCM) 10K type strain sequencing project: providing services to taxonomists for standard genome sequencing and annotation.</title>
        <authorList>
            <consortium name="The Broad Institute Genomics Platform"/>
            <consortium name="The Broad Institute Genome Sequencing Center for Infectious Disease"/>
            <person name="Wu L."/>
            <person name="Ma J."/>
        </authorList>
    </citation>
    <scope>NUCLEOTIDE SEQUENCE [LARGE SCALE GENOMIC DNA]</scope>
    <source>
        <strain evidence="3">JCM 14900</strain>
    </source>
</reference>
<sequence length="203" mass="21875">MSATFTTVGAMPKIVIEPATADRFDDAEHALTGGGDGRGCQCQWWTLTNAQFQAASQAEKRELLAGDLEAEVSPALIAYVDGEAAGWVRVSPRTIQQRIARTKMIKDATSEPMDDPTVWAVSCFVVRKEHRGQGLNAKLLGAAIDHARAHGARVIEGYPVDAAVGKHPSNDLYHGALSTFVDAGFEEVARPKPDRPIVAIRLD</sequence>
<dbReference type="Pfam" id="PF00583">
    <property type="entry name" value="Acetyltransf_1"/>
    <property type="match status" value="1"/>
</dbReference>
<feature type="domain" description="N-acetyltransferase" evidence="1">
    <location>
        <begin position="14"/>
        <end position="203"/>
    </location>
</feature>
<dbReference type="CDD" id="cd04301">
    <property type="entry name" value="NAT_SF"/>
    <property type="match status" value="1"/>
</dbReference>
<evidence type="ECO:0000313" key="3">
    <source>
        <dbReference type="Proteomes" id="UP001501343"/>
    </source>
</evidence>
<comment type="caution">
    <text evidence="2">The sequence shown here is derived from an EMBL/GenBank/DDBJ whole genome shotgun (WGS) entry which is preliminary data.</text>
</comment>
<dbReference type="Proteomes" id="UP001501343">
    <property type="component" value="Unassembled WGS sequence"/>
</dbReference>
<proteinExistence type="predicted"/>
<dbReference type="SUPFAM" id="SSF55729">
    <property type="entry name" value="Acyl-CoA N-acyltransferases (Nat)"/>
    <property type="match status" value="1"/>
</dbReference>
<accession>A0ABP5B8D8</accession>
<dbReference type="Gene3D" id="3.40.630.30">
    <property type="match status" value="1"/>
</dbReference>
<evidence type="ECO:0000313" key="2">
    <source>
        <dbReference type="EMBL" id="GAA1933262.1"/>
    </source>
</evidence>
<name>A0ABP5B8D8_9MICO</name>
<dbReference type="PROSITE" id="PS51186">
    <property type="entry name" value="GNAT"/>
    <property type="match status" value="1"/>
</dbReference>
<protein>
    <submittedName>
        <fullName evidence="2">GNAT family N-acetyltransferase</fullName>
    </submittedName>
</protein>
<organism evidence="2 3">
    <name type="scientific">Microbacterium aoyamense</name>
    <dbReference type="NCBI Taxonomy" id="344166"/>
    <lineage>
        <taxon>Bacteria</taxon>
        <taxon>Bacillati</taxon>
        <taxon>Actinomycetota</taxon>
        <taxon>Actinomycetes</taxon>
        <taxon>Micrococcales</taxon>
        <taxon>Microbacteriaceae</taxon>
        <taxon>Microbacterium</taxon>
    </lineage>
</organism>
<keyword evidence="3" id="KW-1185">Reference proteome</keyword>
<dbReference type="InterPro" id="IPR000182">
    <property type="entry name" value="GNAT_dom"/>
</dbReference>
<evidence type="ECO:0000259" key="1">
    <source>
        <dbReference type="PROSITE" id="PS51186"/>
    </source>
</evidence>